<dbReference type="InterPro" id="IPR029063">
    <property type="entry name" value="SAM-dependent_MTases_sf"/>
</dbReference>
<dbReference type="Proteomes" id="UP000002630">
    <property type="component" value="Linkage Group LG18"/>
</dbReference>
<dbReference type="OrthoDB" id="407325at2759"/>
<protein>
    <submittedName>
        <fullName evidence="2">Uncharacterized protein</fullName>
    </submittedName>
</protein>
<dbReference type="GO" id="GO:0005634">
    <property type="term" value="C:nucleus"/>
    <property type="evidence" value="ECO:0007669"/>
    <property type="project" value="TreeGrafter"/>
</dbReference>
<feature type="region of interest" description="Disordered" evidence="1">
    <location>
        <begin position="98"/>
        <end position="165"/>
    </location>
</feature>
<feature type="compositionally biased region" description="Pro residues" evidence="1">
    <location>
        <begin position="534"/>
        <end position="549"/>
    </location>
</feature>
<feature type="region of interest" description="Disordered" evidence="1">
    <location>
        <begin position="531"/>
        <end position="550"/>
    </location>
</feature>
<dbReference type="InterPro" id="IPR019410">
    <property type="entry name" value="Methyltransf_16"/>
</dbReference>
<feature type="region of interest" description="Disordered" evidence="1">
    <location>
        <begin position="442"/>
        <end position="471"/>
    </location>
</feature>
<dbReference type="GO" id="GO:0005737">
    <property type="term" value="C:cytoplasm"/>
    <property type="evidence" value="ECO:0007669"/>
    <property type="project" value="TreeGrafter"/>
</dbReference>
<dbReference type="SUPFAM" id="SSF53335">
    <property type="entry name" value="S-adenosyl-L-methionine-dependent methyltransferases"/>
    <property type="match status" value="2"/>
</dbReference>
<dbReference type="EMBL" id="FN648054">
    <property type="protein sequence ID" value="CBN75587.1"/>
    <property type="molecule type" value="Genomic_DNA"/>
</dbReference>
<dbReference type="PANTHER" id="PTHR14614">
    <property type="entry name" value="HEPATOCELLULAR CARCINOMA-ASSOCIATED ANTIGEN"/>
    <property type="match status" value="1"/>
</dbReference>
<feature type="compositionally biased region" description="Basic and acidic residues" evidence="1">
    <location>
        <begin position="119"/>
        <end position="129"/>
    </location>
</feature>
<feature type="compositionally biased region" description="Basic and acidic residues" evidence="1">
    <location>
        <begin position="396"/>
        <end position="406"/>
    </location>
</feature>
<feature type="compositionally biased region" description="Acidic residues" evidence="1">
    <location>
        <begin position="154"/>
        <end position="165"/>
    </location>
</feature>
<dbReference type="Gene3D" id="3.40.50.150">
    <property type="entry name" value="Vaccinia Virus protein VP39"/>
    <property type="match status" value="1"/>
</dbReference>
<feature type="region of interest" description="Disordered" evidence="1">
    <location>
        <begin position="383"/>
        <end position="406"/>
    </location>
</feature>
<keyword evidence="3" id="KW-1185">Reference proteome</keyword>
<gene>
    <name evidence="2" type="ORF">Esi_0148_0022</name>
</gene>
<dbReference type="PANTHER" id="PTHR14614:SF165">
    <property type="entry name" value="FAM86 N-TERMINAL DOMAIN-CONTAINING PROTEIN"/>
    <property type="match status" value="1"/>
</dbReference>
<dbReference type="Pfam" id="PF10294">
    <property type="entry name" value="Methyltransf_16"/>
    <property type="match status" value="1"/>
</dbReference>
<proteinExistence type="predicted"/>
<evidence type="ECO:0000313" key="2">
    <source>
        <dbReference type="EMBL" id="CBN75587.1"/>
    </source>
</evidence>
<sequence>MDELRCPVGVLQLLDAIEPPACLTPRIRLELGLLPGDEEGVDSLHAVAVANLRPTASDAAVTLGIRCLLALGELCRELECSERLGLVGGHQNIIRLMTEGNTAGHPRRRASGASTKIKQQQEQRSRTGDVDQAGSQGKPGVHDAGARCDSERGQEEDDDEDEDEVQSAAAFVAAQVVSSGSAFPMRQMLGGEGSSGLGRFPLRYIFVIDHADRLHETRPSGAVGTAEGGDVGAREVGGDGERISVLVRPVKRRQHSQFDVGFVMWPAAIILSRLLCRNPSLVRGRRVLEIGAGLGLAGLVAARIQQAPSSASNTSLAGLPCSSRGTVVGSRSDVAAAASVTLSDFNPLVLRALEANVALNSPDCGMAADGGVSCGVRRDASNCDEENGSVRAKHDRRGEAKEATVEHGTVHVRHLDWDKLEGVPGVGADSCRSCTVVELGGGRTQAAESQPRDDADSGSFDDSEPSSYAAESCFPRDGCVNGVSRGGEDSGVKGIEHGERFDVIIASDHICQASDAEGTIRVLRAMLAEAPGPTATPPTAAPTTPPPPATRGQAHFVVAHPRTRWGVDALVPLLREAPGLDFTCEEVTDPDLVGGLDEAAYLAWLHVHVWTVSERAVEPAAAAAAGALLVAG</sequence>
<name>D8LFC7_ECTSI</name>
<evidence type="ECO:0000313" key="3">
    <source>
        <dbReference type="Proteomes" id="UP000002630"/>
    </source>
</evidence>
<dbReference type="EMBL" id="FN649743">
    <property type="protein sequence ID" value="CBN75587.1"/>
    <property type="molecule type" value="Genomic_DNA"/>
</dbReference>
<dbReference type="AlphaFoldDB" id="D8LFC7"/>
<organism evidence="2 3">
    <name type="scientific">Ectocarpus siliculosus</name>
    <name type="common">Brown alga</name>
    <name type="synonym">Conferva siliculosa</name>
    <dbReference type="NCBI Taxonomy" id="2880"/>
    <lineage>
        <taxon>Eukaryota</taxon>
        <taxon>Sar</taxon>
        <taxon>Stramenopiles</taxon>
        <taxon>Ochrophyta</taxon>
        <taxon>PX clade</taxon>
        <taxon>Phaeophyceae</taxon>
        <taxon>Ectocarpales</taxon>
        <taxon>Ectocarpaceae</taxon>
        <taxon>Ectocarpus</taxon>
    </lineage>
</organism>
<dbReference type="InParanoid" id="D8LFC7"/>
<feature type="compositionally biased region" description="Basic and acidic residues" evidence="1">
    <location>
        <begin position="140"/>
        <end position="153"/>
    </location>
</feature>
<reference evidence="2 3" key="1">
    <citation type="journal article" date="2010" name="Nature">
        <title>The Ectocarpus genome and the independent evolution of multicellularity in brown algae.</title>
        <authorList>
            <person name="Cock J.M."/>
            <person name="Sterck L."/>
            <person name="Rouze P."/>
            <person name="Scornet D."/>
            <person name="Allen A.E."/>
            <person name="Amoutzias G."/>
            <person name="Anthouard V."/>
            <person name="Artiguenave F."/>
            <person name="Aury J.M."/>
            <person name="Badger J.H."/>
            <person name="Beszteri B."/>
            <person name="Billiau K."/>
            <person name="Bonnet E."/>
            <person name="Bothwell J.H."/>
            <person name="Bowler C."/>
            <person name="Boyen C."/>
            <person name="Brownlee C."/>
            <person name="Carrano C.J."/>
            <person name="Charrier B."/>
            <person name="Cho G.Y."/>
            <person name="Coelho S.M."/>
            <person name="Collen J."/>
            <person name="Corre E."/>
            <person name="Da Silva C."/>
            <person name="Delage L."/>
            <person name="Delaroque N."/>
            <person name="Dittami S.M."/>
            <person name="Doulbeau S."/>
            <person name="Elias M."/>
            <person name="Farnham G."/>
            <person name="Gachon C.M."/>
            <person name="Gschloessl B."/>
            <person name="Heesch S."/>
            <person name="Jabbari K."/>
            <person name="Jubin C."/>
            <person name="Kawai H."/>
            <person name="Kimura K."/>
            <person name="Kloareg B."/>
            <person name="Kupper F.C."/>
            <person name="Lang D."/>
            <person name="Le Bail A."/>
            <person name="Leblanc C."/>
            <person name="Lerouge P."/>
            <person name="Lohr M."/>
            <person name="Lopez P.J."/>
            <person name="Martens C."/>
            <person name="Maumus F."/>
            <person name="Michel G."/>
            <person name="Miranda-Saavedra D."/>
            <person name="Morales J."/>
            <person name="Moreau H."/>
            <person name="Motomura T."/>
            <person name="Nagasato C."/>
            <person name="Napoli C.A."/>
            <person name="Nelson D.R."/>
            <person name="Nyvall-Collen P."/>
            <person name="Peters A.F."/>
            <person name="Pommier C."/>
            <person name="Potin P."/>
            <person name="Poulain J."/>
            <person name="Quesneville H."/>
            <person name="Read B."/>
            <person name="Rensing S.A."/>
            <person name="Ritter A."/>
            <person name="Rousvoal S."/>
            <person name="Samanta M."/>
            <person name="Samson G."/>
            <person name="Schroeder D.C."/>
            <person name="Segurens B."/>
            <person name="Strittmatter M."/>
            <person name="Tonon T."/>
            <person name="Tregear J.W."/>
            <person name="Valentin K."/>
            <person name="von Dassow P."/>
            <person name="Yamagishi T."/>
            <person name="Van de Peer Y."/>
            <person name="Wincker P."/>
        </authorList>
    </citation>
    <scope>NUCLEOTIDE SEQUENCE [LARGE SCALE GENOMIC DNA]</scope>
    <source>
        <strain evidence="3">Ec32 / CCAP1310/4</strain>
    </source>
</reference>
<evidence type="ECO:0000256" key="1">
    <source>
        <dbReference type="SAM" id="MobiDB-lite"/>
    </source>
</evidence>
<accession>D8LFC7</accession>